<proteinExistence type="predicted"/>
<evidence type="ECO:0000313" key="1">
    <source>
        <dbReference type="EMBL" id="KAF0690720.1"/>
    </source>
</evidence>
<evidence type="ECO:0000313" key="2">
    <source>
        <dbReference type="EMBL" id="VFT94646.1"/>
    </source>
</evidence>
<reference evidence="2 3" key="1">
    <citation type="submission" date="2019-03" db="EMBL/GenBank/DDBJ databases">
        <authorList>
            <person name="Gaulin E."/>
            <person name="Dumas B."/>
        </authorList>
    </citation>
    <scope>NUCLEOTIDE SEQUENCE [LARGE SCALE GENOMIC DNA]</scope>
    <source>
        <strain evidence="2">CBS 568.67</strain>
    </source>
</reference>
<gene>
    <name evidence="2" type="primary">Aste57867_17904</name>
    <name evidence="1" type="ORF">As57867_017843</name>
    <name evidence="2" type="ORF">ASTE57867_17904</name>
</gene>
<keyword evidence="3" id="KW-1185">Reference proteome</keyword>
<dbReference type="PANTHER" id="PTHR31827:SF1">
    <property type="entry name" value="EMB|CAB89363.1"/>
    <property type="match status" value="1"/>
</dbReference>
<dbReference type="OrthoDB" id="97588at2759"/>
<name>A0A485L8R2_9STRA</name>
<sequence length="189" mass="20871">MAHLPRPPTCIFNGCDHATYQNSAKCWYHRYRDPCQVEGCFNQARARKRCAAHGGKKQPGYNHASHRSTSVFPDSSANTCKRYCIVDGCSKFAHAKYKCVAHGGASLCRVQDCVTQSRNGGLCQRHGNSVQPLASSFSKVDGVVQWRVESAVPLDAVAYDDFTPFDANNLAHLDYIDSTTLQLLLTLTL</sequence>
<organism evidence="2 3">
    <name type="scientific">Aphanomyces stellatus</name>
    <dbReference type="NCBI Taxonomy" id="120398"/>
    <lineage>
        <taxon>Eukaryota</taxon>
        <taxon>Sar</taxon>
        <taxon>Stramenopiles</taxon>
        <taxon>Oomycota</taxon>
        <taxon>Saprolegniomycetes</taxon>
        <taxon>Saprolegniales</taxon>
        <taxon>Verrucalvaceae</taxon>
        <taxon>Aphanomyces</taxon>
    </lineage>
</organism>
<dbReference type="PANTHER" id="PTHR31827">
    <property type="entry name" value="EMB|CAB89363.1"/>
    <property type="match status" value="1"/>
</dbReference>
<reference evidence="1" key="2">
    <citation type="submission" date="2019-06" db="EMBL/GenBank/DDBJ databases">
        <title>Genomics analysis of Aphanomyces spp. identifies a new class of oomycete effector associated with host adaptation.</title>
        <authorList>
            <person name="Gaulin E."/>
        </authorList>
    </citation>
    <scope>NUCLEOTIDE SEQUENCE</scope>
    <source>
        <strain evidence="1">CBS 578.67</strain>
    </source>
</reference>
<dbReference type="EMBL" id="VJMH01006341">
    <property type="protein sequence ID" value="KAF0690720.1"/>
    <property type="molecule type" value="Genomic_DNA"/>
</dbReference>
<accession>A0A485L8R2</accession>
<dbReference type="EMBL" id="CAADRA010006362">
    <property type="protein sequence ID" value="VFT94646.1"/>
    <property type="molecule type" value="Genomic_DNA"/>
</dbReference>
<protein>
    <submittedName>
        <fullName evidence="2">Aste57867_17904 protein</fullName>
    </submittedName>
</protein>
<evidence type="ECO:0000313" key="3">
    <source>
        <dbReference type="Proteomes" id="UP000332933"/>
    </source>
</evidence>
<dbReference type="AlphaFoldDB" id="A0A485L8R2"/>
<dbReference type="Proteomes" id="UP000332933">
    <property type="component" value="Unassembled WGS sequence"/>
</dbReference>